<dbReference type="AlphaFoldDB" id="X1AU68"/>
<evidence type="ECO:0000256" key="1">
    <source>
        <dbReference type="SAM" id="Phobius"/>
    </source>
</evidence>
<proteinExistence type="predicted"/>
<reference evidence="2" key="1">
    <citation type="journal article" date="2014" name="Front. Microbiol.">
        <title>High frequency of phylogenetically diverse reductive dehalogenase-homologous genes in deep subseafloor sedimentary metagenomes.</title>
        <authorList>
            <person name="Kawai M."/>
            <person name="Futagami T."/>
            <person name="Toyoda A."/>
            <person name="Takaki Y."/>
            <person name="Nishi S."/>
            <person name="Hori S."/>
            <person name="Arai W."/>
            <person name="Tsubouchi T."/>
            <person name="Morono Y."/>
            <person name="Uchiyama I."/>
            <person name="Ito T."/>
            <person name="Fujiyama A."/>
            <person name="Inagaki F."/>
            <person name="Takami H."/>
        </authorList>
    </citation>
    <scope>NUCLEOTIDE SEQUENCE</scope>
    <source>
        <strain evidence="2">Expedition CK06-06</strain>
    </source>
</reference>
<comment type="caution">
    <text evidence="2">The sequence shown here is derived from an EMBL/GenBank/DDBJ whole genome shotgun (WGS) entry which is preliminary data.</text>
</comment>
<feature type="transmembrane region" description="Helical" evidence="1">
    <location>
        <begin position="43"/>
        <end position="61"/>
    </location>
</feature>
<keyword evidence="1" id="KW-1133">Transmembrane helix</keyword>
<sequence>MNLMKENMKNKKEETILRELEKIKEEAINSSGKKYYNISIKQIKKISPTLIFSVFILYYALL</sequence>
<organism evidence="2">
    <name type="scientific">marine sediment metagenome</name>
    <dbReference type="NCBI Taxonomy" id="412755"/>
    <lineage>
        <taxon>unclassified sequences</taxon>
        <taxon>metagenomes</taxon>
        <taxon>ecological metagenomes</taxon>
    </lineage>
</organism>
<dbReference type="EMBL" id="BART01000481">
    <property type="protein sequence ID" value="GAG72827.1"/>
    <property type="molecule type" value="Genomic_DNA"/>
</dbReference>
<evidence type="ECO:0000313" key="2">
    <source>
        <dbReference type="EMBL" id="GAG72827.1"/>
    </source>
</evidence>
<gene>
    <name evidence="2" type="ORF">S01H4_02265</name>
</gene>
<keyword evidence="1" id="KW-0472">Membrane</keyword>
<accession>X1AU68</accession>
<name>X1AU68_9ZZZZ</name>
<keyword evidence="1" id="KW-0812">Transmembrane</keyword>
<protein>
    <submittedName>
        <fullName evidence="2">Uncharacterized protein</fullName>
    </submittedName>
</protein>